<dbReference type="RefSeq" id="WP_168834909.1">
    <property type="nucleotide sequence ID" value="NZ_JABAIK010000002.1"/>
</dbReference>
<feature type="chain" id="PRO_5031197240" evidence="1">
    <location>
        <begin position="23"/>
        <end position="172"/>
    </location>
</feature>
<organism evidence="2 3">
    <name type="scientific">Vibrio agarilyticus</name>
    <dbReference type="NCBI Taxonomy" id="2726741"/>
    <lineage>
        <taxon>Bacteria</taxon>
        <taxon>Pseudomonadati</taxon>
        <taxon>Pseudomonadota</taxon>
        <taxon>Gammaproteobacteria</taxon>
        <taxon>Vibrionales</taxon>
        <taxon>Vibrionaceae</taxon>
        <taxon>Vibrio</taxon>
    </lineage>
</organism>
<keyword evidence="3" id="KW-1185">Reference proteome</keyword>
<dbReference type="EMBL" id="JABAIK010000002">
    <property type="protein sequence ID" value="NLS11809.1"/>
    <property type="molecule type" value="Genomic_DNA"/>
</dbReference>
<protein>
    <submittedName>
        <fullName evidence="2">Uncharacterized protein</fullName>
    </submittedName>
</protein>
<evidence type="ECO:0000256" key="1">
    <source>
        <dbReference type="SAM" id="SignalP"/>
    </source>
</evidence>
<evidence type="ECO:0000313" key="2">
    <source>
        <dbReference type="EMBL" id="NLS11809.1"/>
    </source>
</evidence>
<reference evidence="2 3" key="1">
    <citation type="submission" date="2020-04" db="EMBL/GenBank/DDBJ databases">
        <title>Vibrio sp. SM6, a novel species isolated from seawater.</title>
        <authorList>
            <person name="Wang X."/>
        </authorList>
    </citation>
    <scope>NUCLEOTIDE SEQUENCE [LARGE SCALE GENOMIC DNA]</scope>
    <source>
        <strain evidence="2 3">SM6</strain>
    </source>
</reference>
<accession>A0A7X8TNF7</accession>
<comment type="caution">
    <text evidence="2">The sequence shown here is derived from an EMBL/GenBank/DDBJ whole genome shotgun (WGS) entry which is preliminary data.</text>
</comment>
<name>A0A7X8TNF7_9VIBR</name>
<dbReference type="Proteomes" id="UP000535589">
    <property type="component" value="Unassembled WGS sequence"/>
</dbReference>
<sequence>MKNINSYVLCSILSLLSQVAYAEGRFDSLDFYPNVEIFSPTSLDALEIRLEKKHYEANYDQVFGRFDPLKIKFDVISKNSTKIDYALKLKLSSHYCKNDGDETSEKELLGVELKLDGYEFSIEGESKEISYSTDDKYTHSMTMESPLVEMTEERQMCYGVIGISAELNEGKI</sequence>
<keyword evidence="1" id="KW-0732">Signal</keyword>
<feature type="signal peptide" evidence="1">
    <location>
        <begin position="1"/>
        <end position="22"/>
    </location>
</feature>
<dbReference type="AlphaFoldDB" id="A0A7X8TNF7"/>
<gene>
    <name evidence="2" type="ORF">HGP28_02755</name>
</gene>
<evidence type="ECO:0000313" key="3">
    <source>
        <dbReference type="Proteomes" id="UP000535589"/>
    </source>
</evidence>
<proteinExistence type="predicted"/>